<dbReference type="EMBL" id="CP090039">
    <property type="protein sequence ID" value="UPL01909.1"/>
    <property type="molecule type" value="Genomic_DNA"/>
</dbReference>
<accession>A0ACD3ZLE7</accession>
<protein>
    <submittedName>
        <fullName evidence="1">Uncharacterized protein</fullName>
    </submittedName>
</protein>
<dbReference type="Proteomes" id="UP000830768">
    <property type="component" value="Chromosome 11"/>
</dbReference>
<sequence length="633" mass="71136">MASNEARLNEITRDEAKELTIWVSPNTLPIPVPDIVGPPLTRTCPLWKWLNTVSKSQACGIYPPIEDYDPWARPKTCAEQCQPCQLVKQSCDELGGSNRPSVTVGWRSIEETSFLRLKLESSLGLELSATLSAIGNTPNPWGLQGLIPSAESTWSPACVRLVHRWLDECVNNHPSCGSLHDPVLPTRVLDLGVDASARVSLWEPMGRRGRYACLSYCWGKSEFTVTTRGNLKDHLELGIELKDLPQTFQDAVEITRELKLRYLWIDALCIIQDDDDHEDWKRECGNMASIYRNSYLTIAAAWATSANAGCFTAPDPGVAIGPVVMRKLSHFPFTATPESSADFPILTRGWTFQERLLARRVIYFGRQEIVWQCIEMYTCECGAGNGSPPVATRFNSDNQITIEDSRAWRQLAMQYSPLQLTCPNDKLPALSGLAQAIRPRGQESYLAGLWKETLLDDMCWKVDSPKAKKPHQARWRAPSWSWASIDGPISYLTELIGHDFTAPWKKHGRVCEVKCTPAGPSLTGEVKDGSVALDGFLIPASVEATGIHANCSELESFRLEWFPDEVYEIEEMPVIYLVPILTREVYYYWYFYGLVVKRSGQGTEMTRVGLAALYEKGDFFTFFDCEKQIVKIV</sequence>
<organism evidence="1 2">
    <name type="scientific">Fusarium solani subsp. cucurbitae</name>
    <name type="common">Neocosmosporum cucurbitae</name>
    <dbReference type="NCBI Taxonomy" id="2747967"/>
    <lineage>
        <taxon>Eukaryota</taxon>
        <taxon>Fungi</taxon>
        <taxon>Dikarya</taxon>
        <taxon>Ascomycota</taxon>
        <taxon>Pezizomycotina</taxon>
        <taxon>Sordariomycetes</taxon>
        <taxon>Hypocreomycetidae</taxon>
        <taxon>Hypocreales</taxon>
        <taxon>Nectriaceae</taxon>
        <taxon>Fusarium</taxon>
        <taxon>Fusarium solani species complex</taxon>
    </lineage>
</organism>
<reference evidence="1" key="1">
    <citation type="submission" date="2021-11" db="EMBL/GenBank/DDBJ databases">
        <title>Fusarium solani-melongenae Genome sequencing and assembly.</title>
        <authorList>
            <person name="Xie S."/>
            <person name="Huang L."/>
            <person name="Zhang X."/>
        </authorList>
    </citation>
    <scope>NUCLEOTIDE SEQUENCE</scope>
    <source>
        <strain evidence="1">CRI 24-3</strain>
    </source>
</reference>
<name>A0ACD3ZLE7_FUSSC</name>
<evidence type="ECO:0000313" key="1">
    <source>
        <dbReference type="EMBL" id="UPL01909.1"/>
    </source>
</evidence>
<keyword evidence="2" id="KW-1185">Reference proteome</keyword>
<evidence type="ECO:0000313" key="2">
    <source>
        <dbReference type="Proteomes" id="UP000830768"/>
    </source>
</evidence>
<proteinExistence type="predicted"/>
<gene>
    <name evidence="1" type="ORF">LCI18_012843</name>
</gene>